<dbReference type="GO" id="GO:0046656">
    <property type="term" value="P:folic acid biosynthetic process"/>
    <property type="evidence" value="ECO:0007669"/>
    <property type="project" value="UniProtKB-KW"/>
</dbReference>
<comment type="catalytic activity">
    <reaction evidence="1">
        <text>(7,8-dihydropterin-6-yl)methyl diphosphate + 4-aminobenzoate = 7,8-dihydropteroate + diphosphate</text>
        <dbReference type="Rhea" id="RHEA:19949"/>
        <dbReference type="ChEBI" id="CHEBI:17836"/>
        <dbReference type="ChEBI" id="CHEBI:17839"/>
        <dbReference type="ChEBI" id="CHEBI:33019"/>
        <dbReference type="ChEBI" id="CHEBI:72950"/>
        <dbReference type="EC" id="2.5.1.15"/>
    </reaction>
</comment>
<dbReference type="PROSITE" id="PS50972">
    <property type="entry name" value="PTERIN_BINDING"/>
    <property type="match status" value="1"/>
</dbReference>
<name>A0A1H3HMS7_ALLWA</name>
<feature type="domain" description="Pterin-binding" evidence="12">
    <location>
        <begin position="1"/>
        <end position="254"/>
    </location>
</feature>
<evidence type="ECO:0000256" key="2">
    <source>
        <dbReference type="ARBA" id="ARBA00001946"/>
    </source>
</evidence>
<evidence type="ECO:0000313" key="14">
    <source>
        <dbReference type="Proteomes" id="UP000198672"/>
    </source>
</evidence>
<dbReference type="InterPro" id="IPR045031">
    <property type="entry name" value="DHP_synth-like"/>
</dbReference>
<dbReference type="PROSITE" id="PS00793">
    <property type="entry name" value="DHPS_2"/>
    <property type="match status" value="1"/>
</dbReference>
<dbReference type="GO" id="GO:0046872">
    <property type="term" value="F:metal ion binding"/>
    <property type="evidence" value="ECO:0007669"/>
    <property type="project" value="UniProtKB-KW"/>
</dbReference>
<dbReference type="Pfam" id="PF00809">
    <property type="entry name" value="Pterin_bind"/>
    <property type="match status" value="1"/>
</dbReference>
<sequence>MGIVNVTPDSFSDGGRYLDTEAAVAHALTLLAEGAEMLDIGGESTRPGSLSVPPDEQLRRVLPVIRRLREQIAPEIRLSIDTTSAQVAQAALTAGANWINDTSAGRDDPEMLPLAAALQAPIVLMHRRGTPQTMQAAPAYQDVVAEVCSDLLAQVAAARAAGIADDAILLDPGIGFGKTTAHNLQLLAGLEQIVALGFPVVLGTSRKRFLSTFCGDAAPEARVAATCATTALAVKQGVAIFRVHDVAANRQAADVAWAIAGRATGA</sequence>
<dbReference type="InterPro" id="IPR000489">
    <property type="entry name" value="Pterin-binding_dom"/>
</dbReference>
<dbReference type="RefSeq" id="WP_245709325.1">
    <property type="nucleotide sequence ID" value="NZ_FNOW01000034.1"/>
</dbReference>
<dbReference type="InterPro" id="IPR011005">
    <property type="entry name" value="Dihydropteroate_synth-like_sf"/>
</dbReference>
<dbReference type="EC" id="2.5.1.15" evidence="5"/>
<dbReference type="CDD" id="cd00739">
    <property type="entry name" value="DHPS"/>
    <property type="match status" value="1"/>
</dbReference>
<evidence type="ECO:0000256" key="11">
    <source>
        <dbReference type="ARBA" id="ARBA00030193"/>
    </source>
</evidence>
<keyword evidence="8" id="KW-0479">Metal-binding</keyword>
<dbReference type="STRING" id="61595.SAMN05421644_13431"/>
<evidence type="ECO:0000259" key="12">
    <source>
        <dbReference type="PROSITE" id="PS50972"/>
    </source>
</evidence>
<accession>A0A1H3HMS7</accession>
<evidence type="ECO:0000256" key="8">
    <source>
        <dbReference type="ARBA" id="ARBA00022723"/>
    </source>
</evidence>
<keyword evidence="9" id="KW-0460">Magnesium</keyword>
<organism evidence="13 14">
    <name type="scientific">Allochromatium warmingii</name>
    <name type="common">Chromatium warmingii</name>
    <dbReference type="NCBI Taxonomy" id="61595"/>
    <lineage>
        <taxon>Bacteria</taxon>
        <taxon>Pseudomonadati</taxon>
        <taxon>Pseudomonadota</taxon>
        <taxon>Gammaproteobacteria</taxon>
        <taxon>Chromatiales</taxon>
        <taxon>Chromatiaceae</taxon>
        <taxon>Allochromatium</taxon>
    </lineage>
</organism>
<reference evidence="14" key="1">
    <citation type="submission" date="2016-10" db="EMBL/GenBank/DDBJ databases">
        <authorList>
            <person name="Varghese N."/>
            <person name="Submissions S."/>
        </authorList>
    </citation>
    <scope>NUCLEOTIDE SEQUENCE [LARGE SCALE GENOMIC DNA]</scope>
    <source>
        <strain evidence="14">DSM 173</strain>
    </source>
</reference>
<evidence type="ECO:0000313" key="13">
    <source>
        <dbReference type="EMBL" id="SDY16525.1"/>
    </source>
</evidence>
<evidence type="ECO:0000256" key="5">
    <source>
        <dbReference type="ARBA" id="ARBA00012458"/>
    </source>
</evidence>
<evidence type="ECO:0000256" key="3">
    <source>
        <dbReference type="ARBA" id="ARBA00004763"/>
    </source>
</evidence>
<dbReference type="Proteomes" id="UP000198672">
    <property type="component" value="Unassembled WGS sequence"/>
</dbReference>
<evidence type="ECO:0000256" key="1">
    <source>
        <dbReference type="ARBA" id="ARBA00000012"/>
    </source>
</evidence>
<keyword evidence="7" id="KW-0808">Transferase</keyword>
<comment type="pathway">
    <text evidence="3">Cofactor biosynthesis; tetrahydrofolate biosynthesis; 7,8-dihydrofolate from 2-amino-4-hydroxy-6-hydroxymethyl-7,8-dihydropteridine diphosphate and 4-aminobenzoate: step 1/2.</text>
</comment>
<protein>
    <recommendedName>
        <fullName evidence="6">Dihydropteroate synthase</fullName>
        <ecNumber evidence="5">2.5.1.15</ecNumber>
    </recommendedName>
    <alternativeName>
        <fullName evidence="11">Dihydropteroate pyrophosphorylase</fullName>
    </alternativeName>
</protein>
<dbReference type="GO" id="GO:0046654">
    <property type="term" value="P:tetrahydrofolate biosynthetic process"/>
    <property type="evidence" value="ECO:0007669"/>
    <property type="project" value="TreeGrafter"/>
</dbReference>
<dbReference type="NCBIfam" id="TIGR01496">
    <property type="entry name" value="DHPS"/>
    <property type="match status" value="1"/>
</dbReference>
<keyword evidence="14" id="KW-1185">Reference proteome</keyword>
<evidence type="ECO:0000256" key="9">
    <source>
        <dbReference type="ARBA" id="ARBA00022842"/>
    </source>
</evidence>
<dbReference type="GO" id="GO:0004156">
    <property type="term" value="F:dihydropteroate synthase activity"/>
    <property type="evidence" value="ECO:0007669"/>
    <property type="project" value="UniProtKB-EC"/>
</dbReference>
<proteinExistence type="inferred from homology"/>
<evidence type="ECO:0000256" key="10">
    <source>
        <dbReference type="ARBA" id="ARBA00022909"/>
    </source>
</evidence>
<evidence type="ECO:0000256" key="7">
    <source>
        <dbReference type="ARBA" id="ARBA00022679"/>
    </source>
</evidence>
<evidence type="ECO:0000256" key="6">
    <source>
        <dbReference type="ARBA" id="ARBA00016919"/>
    </source>
</evidence>
<dbReference type="InterPro" id="IPR006390">
    <property type="entry name" value="DHP_synth_dom"/>
</dbReference>
<dbReference type="PANTHER" id="PTHR20941:SF1">
    <property type="entry name" value="FOLIC ACID SYNTHESIS PROTEIN FOL1"/>
    <property type="match status" value="1"/>
</dbReference>
<dbReference type="GO" id="GO:0005829">
    <property type="term" value="C:cytosol"/>
    <property type="evidence" value="ECO:0007669"/>
    <property type="project" value="TreeGrafter"/>
</dbReference>
<dbReference type="Gene3D" id="3.20.20.20">
    <property type="entry name" value="Dihydropteroate synthase-like"/>
    <property type="match status" value="1"/>
</dbReference>
<dbReference type="PANTHER" id="PTHR20941">
    <property type="entry name" value="FOLATE SYNTHESIS PROTEINS"/>
    <property type="match status" value="1"/>
</dbReference>
<dbReference type="EMBL" id="FNOW01000034">
    <property type="protein sequence ID" value="SDY16525.1"/>
    <property type="molecule type" value="Genomic_DNA"/>
</dbReference>
<comment type="cofactor">
    <cofactor evidence="2">
        <name>Mg(2+)</name>
        <dbReference type="ChEBI" id="CHEBI:18420"/>
    </cofactor>
</comment>
<dbReference type="AlphaFoldDB" id="A0A1H3HMS7"/>
<gene>
    <name evidence="13" type="ORF">SAMN05421644_13431</name>
</gene>
<evidence type="ECO:0000256" key="4">
    <source>
        <dbReference type="ARBA" id="ARBA00009503"/>
    </source>
</evidence>
<dbReference type="FunFam" id="3.20.20.20:FF:000006">
    <property type="entry name" value="Dihydropteroate synthase"/>
    <property type="match status" value="1"/>
</dbReference>
<dbReference type="SUPFAM" id="SSF51717">
    <property type="entry name" value="Dihydropteroate synthetase-like"/>
    <property type="match status" value="1"/>
</dbReference>
<keyword evidence="10" id="KW-0289">Folate biosynthesis</keyword>
<comment type="similarity">
    <text evidence="4">Belongs to the DHPS family.</text>
</comment>